<name>A0A1M5LVV6_9BURK</name>
<dbReference type="RefSeq" id="WP_073100889.1">
    <property type="nucleotide sequence ID" value="NZ_FQXE01000001.1"/>
</dbReference>
<dbReference type="Gene3D" id="3.30.1330.40">
    <property type="entry name" value="RutC-like"/>
    <property type="match status" value="1"/>
</dbReference>
<dbReference type="STRING" id="658167.SAMN04488135_10159"/>
<dbReference type="CDD" id="cd06150">
    <property type="entry name" value="YjgF_YER057c_UK114_like_2"/>
    <property type="match status" value="1"/>
</dbReference>
<dbReference type="SUPFAM" id="SSF55298">
    <property type="entry name" value="YjgF-like"/>
    <property type="match status" value="1"/>
</dbReference>
<organism evidence="1 2">
    <name type="scientific">Pollutimonas bauzanensis</name>
    <dbReference type="NCBI Taxonomy" id="658167"/>
    <lineage>
        <taxon>Bacteria</taxon>
        <taxon>Pseudomonadati</taxon>
        <taxon>Pseudomonadota</taxon>
        <taxon>Betaproteobacteria</taxon>
        <taxon>Burkholderiales</taxon>
        <taxon>Alcaligenaceae</taxon>
        <taxon>Pollutimonas</taxon>
    </lineage>
</organism>
<dbReference type="PANTHER" id="PTHR47328:SF1">
    <property type="entry name" value="RUTC FAMILY PROTEIN YOAB"/>
    <property type="match status" value="1"/>
</dbReference>
<evidence type="ECO:0000313" key="1">
    <source>
        <dbReference type="EMBL" id="SHG69151.1"/>
    </source>
</evidence>
<protein>
    <submittedName>
        <fullName evidence="1">Enamine deaminase RidA, house cleaning of reactive enamine intermediates, YjgF/YER057c/UK114 family</fullName>
    </submittedName>
</protein>
<reference evidence="1 2" key="1">
    <citation type="submission" date="2016-11" db="EMBL/GenBank/DDBJ databases">
        <authorList>
            <person name="Jaros S."/>
            <person name="Januszkiewicz K."/>
            <person name="Wedrychowicz H."/>
        </authorList>
    </citation>
    <scope>NUCLEOTIDE SEQUENCE [LARGE SCALE GENOMIC DNA]</scope>
    <source>
        <strain evidence="1 2">CGMCC 1.10190</strain>
    </source>
</reference>
<dbReference type="InterPro" id="IPR035959">
    <property type="entry name" value="RutC-like_sf"/>
</dbReference>
<sequence length="115" mass="12598">MSAIVRNDPNPRLARSVVHGNTIYLTGVSTTVGNDIVAQTQEVLRRIDGYLTAAGSDKTRVLQATIWLKNIQRDFPGLNEVWVPWIGENVPARSTCQAELAEDAELVEITIIAAI</sequence>
<dbReference type="InterPro" id="IPR035709">
    <property type="entry name" value="YoaB-like"/>
</dbReference>
<dbReference type="AlphaFoldDB" id="A0A1M5LVV6"/>
<evidence type="ECO:0000313" key="2">
    <source>
        <dbReference type="Proteomes" id="UP000184226"/>
    </source>
</evidence>
<dbReference type="PANTHER" id="PTHR47328">
    <property type="match status" value="1"/>
</dbReference>
<dbReference type="Proteomes" id="UP000184226">
    <property type="component" value="Unassembled WGS sequence"/>
</dbReference>
<gene>
    <name evidence="1" type="ORF">SAMN04488135_10159</name>
</gene>
<dbReference type="InterPro" id="IPR006175">
    <property type="entry name" value="YjgF/YER057c/UK114"/>
</dbReference>
<accession>A0A1M5LVV6</accession>
<proteinExistence type="predicted"/>
<keyword evidence="2" id="KW-1185">Reference proteome</keyword>
<dbReference type="OrthoDB" id="6899345at2"/>
<dbReference type="EMBL" id="FQXE01000001">
    <property type="protein sequence ID" value="SHG69151.1"/>
    <property type="molecule type" value="Genomic_DNA"/>
</dbReference>
<dbReference type="Pfam" id="PF01042">
    <property type="entry name" value="Ribonuc_L-PSP"/>
    <property type="match status" value="1"/>
</dbReference>